<name>A0A4Z2IHT8_9TELE</name>
<keyword evidence="2" id="KW-1185">Reference proteome</keyword>
<evidence type="ECO:0000313" key="1">
    <source>
        <dbReference type="EMBL" id="TNN77408.1"/>
    </source>
</evidence>
<evidence type="ECO:0000313" key="2">
    <source>
        <dbReference type="Proteomes" id="UP000314294"/>
    </source>
</evidence>
<sequence>MEFMTAGPMSAACEGSESLHRSSCDCSSTLPLEDGAKLEGRRRGGNEEKTRTQVEMREKENVIAHQALAATPTLHVTEIPRDEHGETDAILVEESHNLVHFTASPAARPLPQVCGLLTGCLLFCFAGQFNYGKLAEERNLGNVLMAATMMTTAYISTLASA</sequence>
<proteinExistence type="predicted"/>
<dbReference type="Proteomes" id="UP000314294">
    <property type="component" value="Unassembled WGS sequence"/>
</dbReference>
<comment type="caution">
    <text evidence="1">The sequence shown here is derived from an EMBL/GenBank/DDBJ whole genome shotgun (WGS) entry which is preliminary data.</text>
</comment>
<organism evidence="1 2">
    <name type="scientific">Liparis tanakae</name>
    <name type="common">Tanaka's snailfish</name>
    <dbReference type="NCBI Taxonomy" id="230148"/>
    <lineage>
        <taxon>Eukaryota</taxon>
        <taxon>Metazoa</taxon>
        <taxon>Chordata</taxon>
        <taxon>Craniata</taxon>
        <taxon>Vertebrata</taxon>
        <taxon>Euteleostomi</taxon>
        <taxon>Actinopterygii</taxon>
        <taxon>Neopterygii</taxon>
        <taxon>Teleostei</taxon>
        <taxon>Neoteleostei</taxon>
        <taxon>Acanthomorphata</taxon>
        <taxon>Eupercaria</taxon>
        <taxon>Perciformes</taxon>
        <taxon>Cottioidei</taxon>
        <taxon>Cottales</taxon>
        <taxon>Liparidae</taxon>
        <taxon>Liparis</taxon>
    </lineage>
</organism>
<gene>
    <name evidence="1" type="ORF">EYF80_012372</name>
</gene>
<dbReference type="EMBL" id="SRLO01000083">
    <property type="protein sequence ID" value="TNN77408.1"/>
    <property type="molecule type" value="Genomic_DNA"/>
</dbReference>
<reference evidence="1 2" key="1">
    <citation type="submission" date="2019-03" db="EMBL/GenBank/DDBJ databases">
        <title>First draft genome of Liparis tanakae, snailfish: a comprehensive survey of snailfish specific genes.</title>
        <authorList>
            <person name="Kim W."/>
            <person name="Song I."/>
            <person name="Jeong J.-H."/>
            <person name="Kim D."/>
            <person name="Kim S."/>
            <person name="Ryu S."/>
            <person name="Song J.Y."/>
            <person name="Lee S.K."/>
        </authorList>
    </citation>
    <scope>NUCLEOTIDE SEQUENCE [LARGE SCALE GENOMIC DNA]</scope>
    <source>
        <tissue evidence="1">Muscle</tissue>
    </source>
</reference>
<dbReference type="AlphaFoldDB" id="A0A4Z2IHT8"/>
<accession>A0A4Z2IHT8</accession>
<protein>
    <submittedName>
        <fullName evidence="1">Uncharacterized protein</fullName>
    </submittedName>
</protein>